<dbReference type="PROSITE" id="PS50249">
    <property type="entry name" value="MPN"/>
    <property type="match status" value="1"/>
</dbReference>
<feature type="compositionally biased region" description="Low complexity" evidence="1">
    <location>
        <begin position="333"/>
        <end position="345"/>
    </location>
</feature>
<dbReference type="OrthoDB" id="10266268at2759"/>
<dbReference type="EMBL" id="VWRR01000009">
    <property type="protein sequence ID" value="KAF6002832.1"/>
    <property type="molecule type" value="Genomic_DNA"/>
</dbReference>
<dbReference type="SMART" id="SM00232">
    <property type="entry name" value="JAB_MPN"/>
    <property type="match status" value="1"/>
</dbReference>
<evidence type="ECO:0000256" key="1">
    <source>
        <dbReference type="SAM" id="MobiDB-lite"/>
    </source>
</evidence>
<gene>
    <name evidence="3" type="primary">COPS5_2</name>
    <name evidence="3" type="ORF">F1559_004221</name>
</gene>
<dbReference type="Pfam" id="PF01398">
    <property type="entry name" value="JAB"/>
    <property type="match status" value="1"/>
</dbReference>
<accession>A0A7J7IIA3</accession>
<dbReference type="Proteomes" id="UP000530660">
    <property type="component" value="Unassembled WGS sequence"/>
</dbReference>
<evidence type="ECO:0000313" key="4">
    <source>
        <dbReference type="Proteomes" id="UP000530660"/>
    </source>
</evidence>
<keyword evidence="4" id="KW-1185">Reference proteome</keyword>
<proteinExistence type="predicted"/>
<feature type="region of interest" description="Disordered" evidence="1">
    <location>
        <begin position="330"/>
        <end position="379"/>
    </location>
</feature>
<protein>
    <submittedName>
        <fullName evidence="3">COP9 signalosome complex subunit 5</fullName>
    </submittedName>
</protein>
<dbReference type="InterPro" id="IPR037518">
    <property type="entry name" value="MPN"/>
</dbReference>
<name>A0A7J7IIA3_9RHOD</name>
<evidence type="ECO:0000259" key="2">
    <source>
        <dbReference type="PROSITE" id="PS50249"/>
    </source>
</evidence>
<dbReference type="AlphaFoldDB" id="A0A7J7IIA3"/>
<evidence type="ECO:0000313" key="3">
    <source>
        <dbReference type="EMBL" id="KAF6002832.1"/>
    </source>
</evidence>
<sequence length="422" mass="45920">MLSEGDYAGGWVCLPRASSRTTSAQSWPGEKHAETLAPTQAESFRNVFVSLLALTQVAAHCFAEGVETEVCGLLWGFVPPGAATHVVVVCDATAIPGSAPEATTIPLPNVTTQANWPTHGLQLDIGERDRLRVVGWYRTHPGYGCWLTRVEQASQAAGQEVQEPWIAIIVDPLQSRRIGRVALRAFRVYPQGFQPPMQESGHNLFTSESIPLNFLDEYAREVSSCYELRVRYYGTEADASISAWIEQHDWPCVLSASNMATSRAFMVKSLEDLVGKTEAAEVAIRQLISARLHADKATESPSETTAGQESLLDIAQGPASFADDERQMDDALGSRSTSGPMPSSSALGAKRHASSLPPLSPGIGRRMSQPRSSEMHSQKNTMISAAATNVSERMERLAADARAIYADYARMLLREALKEALF</sequence>
<organism evidence="3 4">
    <name type="scientific">Cyanidiococcus yangmingshanensis</name>
    <dbReference type="NCBI Taxonomy" id="2690220"/>
    <lineage>
        <taxon>Eukaryota</taxon>
        <taxon>Rhodophyta</taxon>
        <taxon>Bangiophyceae</taxon>
        <taxon>Cyanidiales</taxon>
        <taxon>Cyanidiaceae</taxon>
        <taxon>Cyanidiococcus</taxon>
    </lineage>
</organism>
<dbReference type="GO" id="GO:0008237">
    <property type="term" value="F:metallopeptidase activity"/>
    <property type="evidence" value="ECO:0007669"/>
    <property type="project" value="InterPro"/>
</dbReference>
<dbReference type="PANTHER" id="PTHR10410">
    <property type="entry name" value="EUKARYOTIC TRANSLATION INITIATION FACTOR 3 -RELATED"/>
    <property type="match status" value="1"/>
</dbReference>
<dbReference type="Gene3D" id="3.40.140.10">
    <property type="entry name" value="Cytidine Deaminase, domain 2"/>
    <property type="match status" value="1"/>
</dbReference>
<dbReference type="InterPro" id="IPR050242">
    <property type="entry name" value="JAMM_MPN+_peptidase_M67A"/>
</dbReference>
<dbReference type="SUPFAM" id="SSF102712">
    <property type="entry name" value="JAB1/MPN domain"/>
    <property type="match status" value="1"/>
</dbReference>
<dbReference type="InterPro" id="IPR000555">
    <property type="entry name" value="JAMM/MPN+_dom"/>
</dbReference>
<comment type="caution">
    <text evidence="3">The sequence shown here is derived from an EMBL/GenBank/DDBJ whole genome shotgun (WGS) entry which is preliminary data.</text>
</comment>
<reference evidence="3 4" key="1">
    <citation type="journal article" date="2020" name="J. Phycol.">
        <title>Comparative genome analysis reveals Cyanidiococcus gen. nov., a new extremophilic red algal genus sister to Cyanidioschyzon (Cyanidioschyzonaceae, Rhodophyta).</title>
        <authorList>
            <person name="Liu S.-L."/>
            <person name="Chiang Y.-R."/>
            <person name="Yoon H.S."/>
            <person name="Fu H.-Y."/>
        </authorList>
    </citation>
    <scope>NUCLEOTIDE SEQUENCE [LARGE SCALE GENOMIC DNA]</scope>
    <source>
        <strain evidence="3 4">THAL066</strain>
    </source>
</reference>
<feature type="domain" description="MPN" evidence="2">
    <location>
        <begin position="47"/>
        <end position="192"/>
    </location>
</feature>